<sequence>MNVATDGEIKLPSGFFSTRELEAVLNTLPSDVTFVGADGKVHYFSEGKTRVFPRTRSIIGRDVENCHPPKSLHVVEKLIEDFKSGKKEEERFWIQKGGMFILIRYYAVRDKEGTYLGVVEVTEEISGLRSLEGSKTLLSE</sequence>
<name>A0A645J257_9ZZZZ</name>
<comment type="caution">
    <text evidence="1">The sequence shown here is derived from an EMBL/GenBank/DDBJ whole genome shotgun (WGS) entry which is preliminary data.</text>
</comment>
<reference evidence="1" key="1">
    <citation type="submission" date="2019-08" db="EMBL/GenBank/DDBJ databases">
        <authorList>
            <person name="Kucharzyk K."/>
            <person name="Murdoch R.W."/>
            <person name="Higgins S."/>
            <person name="Loffler F."/>
        </authorList>
    </citation>
    <scope>NUCLEOTIDE SEQUENCE</scope>
</reference>
<dbReference type="AlphaFoldDB" id="A0A645J257"/>
<evidence type="ECO:0000313" key="1">
    <source>
        <dbReference type="EMBL" id="MPN57775.1"/>
    </source>
</evidence>
<evidence type="ECO:0008006" key="2">
    <source>
        <dbReference type="Google" id="ProtNLM"/>
    </source>
</evidence>
<protein>
    <recommendedName>
        <fullName evidence="2">Hemerythrin-like domain-containing protein</fullName>
    </recommendedName>
</protein>
<gene>
    <name evidence="1" type="ORF">SDC9_205469</name>
</gene>
<dbReference type="SUPFAM" id="SSF55785">
    <property type="entry name" value="PYP-like sensor domain (PAS domain)"/>
    <property type="match status" value="1"/>
</dbReference>
<dbReference type="InterPro" id="IPR035965">
    <property type="entry name" value="PAS-like_dom_sf"/>
</dbReference>
<dbReference type="Pfam" id="PF13596">
    <property type="entry name" value="PAS_10"/>
    <property type="match status" value="1"/>
</dbReference>
<organism evidence="1">
    <name type="scientific">bioreactor metagenome</name>
    <dbReference type="NCBI Taxonomy" id="1076179"/>
    <lineage>
        <taxon>unclassified sequences</taxon>
        <taxon>metagenomes</taxon>
        <taxon>ecological metagenomes</taxon>
    </lineage>
</organism>
<proteinExistence type="predicted"/>
<dbReference type="EMBL" id="VSSQ01129740">
    <property type="protein sequence ID" value="MPN57775.1"/>
    <property type="molecule type" value="Genomic_DNA"/>
</dbReference>
<dbReference type="Gene3D" id="3.30.450.20">
    <property type="entry name" value="PAS domain"/>
    <property type="match status" value="1"/>
</dbReference>
<accession>A0A645J257</accession>